<evidence type="ECO:0000313" key="5">
    <source>
        <dbReference type="Proteomes" id="UP000248557"/>
    </source>
</evidence>
<dbReference type="SUPFAM" id="SSF63393">
    <property type="entry name" value="RNA polymerase subunits"/>
    <property type="match status" value="1"/>
</dbReference>
<accession>A0A328PZB5</accession>
<feature type="domain" description="Spt4/RpoE2 zinc finger" evidence="3">
    <location>
        <begin position="3"/>
        <end position="60"/>
    </location>
</feature>
<feature type="binding site" evidence="2">
    <location>
        <position position="6"/>
    </location>
    <ligand>
        <name>Zn(2+)</name>
        <dbReference type="ChEBI" id="CHEBI:29105"/>
    </ligand>
</feature>
<dbReference type="SMART" id="SM01389">
    <property type="entry name" value="Spt4"/>
    <property type="match status" value="1"/>
</dbReference>
<dbReference type="PANTHER" id="PTHR40704">
    <property type="entry name" value="TRANSCRIPTION ELONGATION FACTOR SPT4"/>
    <property type="match status" value="1"/>
</dbReference>
<dbReference type="InterPro" id="IPR038589">
    <property type="entry name" value="Spt4_dom_sf"/>
</dbReference>
<dbReference type="PANTHER" id="PTHR40704:SF1">
    <property type="entry name" value="TRANSCRIPTION ELONGATION FACTOR SPT4"/>
    <property type="match status" value="1"/>
</dbReference>
<gene>
    <name evidence="2" type="primary">spt4</name>
    <name evidence="4" type="ORF">CA615_03015</name>
</gene>
<dbReference type="HAMAP" id="MF_00949">
    <property type="entry name" value="Spt4_arch"/>
    <property type="match status" value="1"/>
</dbReference>
<dbReference type="InterPro" id="IPR029040">
    <property type="entry name" value="RPABC4/Spt4"/>
</dbReference>
<keyword evidence="2" id="KW-0479">Metal-binding</keyword>
<evidence type="ECO:0000313" key="4">
    <source>
        <dbReference type="EMBL" id="RAP03302.1"/>
    </source>
</evidence>
<feature type="binding site" evidence="2">
    <location>
        <position position="21"/>
    </location>
    <ligand>
        <name>Zn(2+)</name>
        <dbReference type="ChEBI" id="CHEBI:29105"/>
    </ligand>
</feature>
<sequence length="61" mass="6876">MAERACPRCRCVTFDKVCPLCKTETSSDWTGLIVVLNPDESDLAKELNISFPGRYALKVRK</sequence>
<organism evidence="4 5">
    <name type="scientific">Methanosphaera stadtmanae</name>
    <dbReference type="NCBI Taxonomy" id="2317"/>
    <lineage>
        <taxon>Archaea</taxon>
        <taxon>Methanobacteriati</taxon>
        <taxon>Methanobacteriota</taxon>
        <taxon>Methanomada group</taxon>
        <taxon>Methanobacteria</taxon>
        <taxon>Methanobacteriales</taxon>
        <taxon>Methanobacteriaceae</taxon>
        <taxon>Methanosphaera</taxon>
    </lineage>
</organism>
<dbReference type="GO" id="GO:0006355">
    <property type="term" value="P:regulation of DNA-templated transcription"/>
    <property type="evidence" value="ECO:0007669"/>
    <property type="project" value="UniProtKB-UniRule"/>
</dbReference>
<proteinExistence type="inferred from homology"/>
<dbReference type="RefSeq" id="WP_011406221.1">
    <property type="nucleotide sequence ID" value="NZ_CATZNA010000065.1"/>
</dbReference>
<dbReference type="GO" id="GO:0008270">
    <property type="term" value="F:zinc ion binding"/>
    <property type="evidence" value="ECO:0007669"/>
    <property type="project" value="UniProtKB-UniRule"/>
</dbReference>
<keyword evidence="2" id="KW-0862">Zinc</keyword>
<comment type="function">
    <text evidence="2">Stimulates transcription elongation.</text>
</comment>
<dbReference type="InterPro" id="IPR007178">
    <property type="entry name" value="Spt4_arch"/>
</dbReference>
<keyword evidence="4" id="KW-0240">DNA-directed RNA polymerase</keyword>
<comment type="caution">
    <text evidence="4">The sequence shown here is derived from an EMBL/GenBank/DDBJ whole genome shotgun (WGS) entry which is preliminary data.</text>
</comment>
<comment type="similarity">
    <text evidence="2">Belongs to the archaeal Spt4 family.</text>
</comment>
<keyword evidence="2" id="KW-0805">Transcription regulation</keyword>
<dbReference type="GO" id="GO:0000428">
    <property type="term" value="C:DNA-directed RNA polymerase complex"/>
    <property type="evidence" value="ECO:0007669"/>
    <property type="project" value="UniProtKB-KW"/>
</dbReference>
<comment type="subunit">
    <text evidence="2">Heterodimer composed of Spt4 and Spt5.</text>
</comment>
<dbReference type="GeneID" id="3855340"/>
<evidence type="ECO:0000259" key="3">
    <source>
        <dbReference type="SMART" id="SM01389"/>
    </source>
</evidence>
<dbReference type="Gene3D" id="2.20.28.90">
    <property type="match status" value="1"/>
</dbReference>
<dbReference type="Pfam" id="PF06093">
    <property type="entry name" value="Spt4"/>
    <property type="match status" value="1"/>
</dbReference>
<dbReference type="OMA" id="CRECHRI"/>
<protein>
    <recommendedName>
        <fullName evidence="2">Transcription elongation factor Spt4</fullName>
    </recommendedName>
</protein>
<dbReference type="NCBIfam" id="NF041664">
    <property type="entry name" value="RNAP_arch_Epp"/>
    <property type="match status" value="1"/>
</dbReference>
<keyword evidence="1 2" id="KW-0804">Transcription</keyword>
<reference evidence="4 5" key="1">
    <citation type="submission" date="2017-05" db="EMBL/GenBank/DDBJ databases">
        <title>Host range expansion of the Methanosphaera genus to humans and monogastric animals involves recent and extensive reduction in genome content.</title>
        <authorList>
            <person name="Hoedt E.C."/>
            <person name="Volmer J.G."/>
            <person name="Parks D.H."/>
            <person name="Rosewarne C.P."/>
            <person name="Denman S.E."/>
            <person name="Mcsweeney C.S."/>
            <person name="O Cuiv P."/>
            <person name="Hugenholtz P."/>
            <person name="Tyson G.W."/>
            <person name="Morrison M."/>
        </authorList>
    </citation>
    <scope>NUCLEOTIDE SEQUENCE [LARGE SCALE GENOMIC DNA]</scope>
    <source>
        <strain evidence="4 5">PA5</strain>
    </source>
</reference>
<evidence type="ECO:0000256" key="1">
    <source>
        <dbReference type="ARBA" id="ARBA00023163"/>
    </source>
</evidence>
<dbReference type="EMBL" id="NGJK01000029">
    <property type="protein sequence ID" value="RAP03302.1"/>
    <property type="molecule type" value="Genomic_DNA"/>
</dbReference>
<dbReference type="InterPro" id="IPR022800">
    <property type="entry name" value="Spt4/RpoE2_Znf"/>
</dbReference>
<dbReference type="Proteomes" id="UP000248557">
    <property type="component" value="Unassembled WGS sequence"/>
</dbReference>
<feature type="binding site" evidence="2">
    <location>
        <position position="9"/>
    </location>
    <ligand>
        <name>Zn(2+)</name>
        <dbReference type="ChEBI" id="CHEBI:29105"/>
    </ligand>
</feature>
<evidence type="ECO:0000256" key="2">
    <source>
        <dbReference type="HAMAP-Rule" id="MF_00949"/>
    </source>
</evidence>
<name>A0A328PZB5_9EURY</name>
<dbReference type="AlphaFoldDB" id="A0A328PZB5"/>
<dbReference type="GeneID" id="41325199"/>
<feature type="binding site" evidence="2">
    <location>
        <position position="18"/>
    </location>
    <ligand>
        <name>Zn(2+)</name>
        <dbReference type="ChEBI" id="CHEBI:29105"/>
    </ligand>
</feature>